<dbReference type="AlphaFoldDB" id="A0A316YQA0"/>
<dbReference type="Pfam" id="PF23953">
    <property type="entry name" value="TPR_COPA_B"/>
    <property type="match status" value="1"/>
</dbReference>
<feature type="repeat" description="WD" evidence="11">
    <location>
        <begin position="12"/>
        <end position="53"/>
    </location>
</feature>
<dbReference type="FunCoup" id="A0A316YQA0">
    <property type="interactions" value="495"/>
</dbReference>
<dbReference type="InParanoid" id="A0A316YQA0"/>
<dbReference type="CDD" id="cd22948">
    <property type="entry name" value="Coatomer_WDAD_alpha"/>
    <property type="match status" value="1"/>
</dbReference>
<dbReference type="FunFam" id="2.130.10.10:FF:000010">
    <property type="entry name" value="Coatomer subunit alpha"/>
    <property type="match status" value="1"/>
</dbReference>
<dbReference type="GO" id="GO:0006888">
    <property type="term" value="P:endoplasmic reticulum to Golgi vesicle-mediated transport"/>
    <property type="evidence" value="ECO:0007669"/>
    <property type="project" value="InterPro"/>
</dbReference>
<dbReference type="OrthoDB" id="10261470at2759"/>
<evidence type="ECO:0000259" key="15">
    <source>
        <dbReference type="Pfam" id="PF23953"/>
    </source>
</evidence>
<feature type="region of interest" description="Disordered" evidence="12">
    <location>
        <begin position="402"/>
        <end position="423"/>
    </location>
</feature>
<dbReference type="InterPro" id="IPR015943">
    <property type="entry name" value="WD40/YVTN_repeat-like_dom_sf"/>
</dbReference>
<dbReference type="PROSITE" id="PS50294">
    <property type="entry name" value="WD_REPEATS_REGION"/>
    <property type="match status" value="5"/>
</dbReference>
<evidence type="ECO:0000256" key="2">
    <source>
        <dbReference type="ARBA" id="ARBA00022448"/>
    </source>
</evidence>
<dbReference type="InterPro" id="IPR047312">
    <property type="entry name" value="Coatomer_alpha_WD-assoc_reg"/>
</dbReference>
<evidence type="ECO:0000256" key="11">
    <source>
        <dbReference type="PROSITE-ProRule" id="PRU00221"/>
    </source>
</evidence>
<dbReference type="InterPro" id="IPR016391">
    <property type="entry name" value="Coatomer_asu"/>
</dbReference>
<dbReference type="Proteomes" id="UP000245768">
    <property type="component" value="Unassembled WGS sequence"/>
</dbReference>
<dbReference type="SMART" id="SM00320">
    <property type="entry name" value="WD40"/>
    <property type="match status" value="7"/>
</dbReference>
<accession>A0A316YQA0</accession>
<keyword evidence="3 10" id="KW-0963">Cytoplasm</keyword>
<keyword evidence="7 10" id="KW-0653">Protein transport</keyword>
<evidence type="ECO:0000256" key="12">
    <source>
        <dbReference type="SAM" id="MobiDB-lite"/>
    </source>
</evidence>
<comment type="subcellular location">
    <subcellularLocation>
        <location evidence="10">Cytoplasm</location>
    </subcellularLocation>
    <subcellularLocation>
        <location evidence="1 10">Golgi apparatus membrane</location>
        <topology evidence="1 10">Peripheral membrane protein</topology>
        <orientation evidence="1">Cytoplasmic side</orientation>
    </subcellularLocation>
</comment>
<dbReference type="Pfam" id="PF00400">
    <property type="entry name" value="WD40"/>
    <property type="match status" value="6"/>
</dbReference>
<feature type="domain" description="COPA/B TPR" evidence="15">
    <location>
        <begin position="615"/>
        <end position="768"/>
    </location>
</feature>
<keyword evidence="17" id="KW-1185">Reference proteome</keyword>
<dbReference type="PIRSF" id="PIRSF003354">
    <property type="entry name" value="Coatomer_alpha_subunit"/>
    <property type="match status" value="1"/>
</dbReference>
<dbReference type="Pfam" id="PF06957">
    <property type="entry name" value="COPI_C"/>
    <property type="match status" value="1"/>
</dbReference>
<evidence type="ECO:0000259" key="14">
    <source>
        <dbReference type="Pfam" id="PF06957"/>
    </source>
</evidence>
<dbReference type="InterPro" id="IPR001680">
    <property type="entry name" value="WD40_rpt"/>
</dbReference>
<keyword evidence="8 10" id="KW-0333">Golgi apparatus</keyword>
<evidence type="ECO:0000256" key="8">
    <source>
        <dbReference type="ARBA" id="ARBA00023034"/>
    </source>
</evidence>
<proteinExistence type="predicted"/>
<keyword evidence="5" id="KW-0677">Repeat</keyword>
<evidence type="ECO:0000313" key="16">
    <source>
        <dbReference type="EMBL" id="PWN91720.1"/>
    </source>
</evidence>
<name>A0A316YQA0_9BASI</name>
<keyword evidence="9 10" id="KW-0472">Membrane</keyword>
<dbReference type="InterPro" id="IPR036322">
    <property type="entry name" value="WD40_repeat_dom_sf"/>
</dbReference>
<evidence type="ECO:0000313" key="17">
    <source>
        <dbReference type="Proteomes" id="UP000245768"/>
    </source>
</evidence>
<evidence type="ECO:0000259" key="13">
    <source>
        <dbReference type="Pfam" id="PF04053"/>
    </source>
</evidence>
<feature type="repeat" description="WD" evidence="11">
    <location>
        <begin position="96"/>
        <end position="137"/>
    </location>
</feature>
<dbReference type="PRINTS" id="PR00320">
    <property type="entry name" value="GPROTEINBRPT"/>
</dbReference>
<feature type="repeat" description="WD" evidence="11">
    <location>
        <begin position="54"/>
        <end position="95"/>
    </location>
</feature>
<dbReference type="GO" id="GO:0006886">
    <property type="term" value="P:intracellular protein transport"/>
    <property type="evidence" value="ECO:0007669"/>
    <property type="project" value="UniProtKB-UniRule"/>
</dbReference>
<dbReference type="InterPro" id="IPR050844">
    <property type="entry name" value="Coatomer_complex_subunit"/>
</dbReference>
<evidence type="ECO:0000256" key="3">
    <source>
        <dbReference type="ARBA" id="ARBA00022490"/>
    </source>
</evidence>
<evidence type="ECO:0000256" key="7">
    <source>
        <dbReference type="ARBA" id="ARBA00022927"/>
    </source>
</evidence>
<evidence type="ECO:0000256" key="6">
    <source>
        <dbReference type="ARBA" id="ARBA00022892"/>
    </source>
</evidence>
<reference evidence="16 17" key="1">
    <citation type="journal article" date="2018" name="Mol. Biol. Evol.">
        <title>Broad Genomic Sampling Reveals a Smut Pathogenic Ancestry of the Fungal Clade Ustilaginomycotina.</title>
        <authorList>
            <person name="Kijpornyongpan T."/>
            <person name="Mondo S.J."/>
            <person name="Barry K."/>
            <person name="Sandor L."/>
            <person name="Lee J."/>
            <person name="Lipzen A."/>
            <person name="Pangilinan J."/>
            <person name="LaButti K."/>
            <person name="Hainaut M."/>
            <person name="Henrissat B."/>
            <person name="Grigoriev I.V."/>
            <person name="Spatafora J.W."/>
            <person name="Aime M.C."/>
        </authorList>
    </citation>
    <scope>NUCLEOTIDE SEQUENCE [LARGE SCALE GENOMIC DNA]</scope>
    <source>
        <strain evidence="16 17">MCA 4198</strain>
    </source>
</reference>
<dbReference type="Gene3D" id="1.25.40.470">
    <property type="match status" value="1"/>
</dbReference>
<evidence type="ECO:0000256" key="1">
    <source>
        <dbReference type="ARBA" id="ARBA00004255"/>
    </source>
</evidence>
<feature type="repeat" description="WD" evidence="11">
    <location>
        <begin position="138"/>
        <end position="179"/>
    </location>
</feature>
<dbReference type="GO" id="GO:0005198">
    <property type="term" value="F:structural molecule activity"/>
    <property type="evidence" value="ECO:0007669"/>
    <property type="project" value="InterPro"/>
</dbReference>
<feature type="repeat" description="WD" evidence="11">
    <location>
        <begin position="256"/>
        <end position="297"/>
    </location>
</feature>
<feature type="domain" description="Coatomer alpha subunit C-terminal" evidence="14">
    <location>
        <begin position="844"/>
        <end position="1256"/>
    </location>
</feature>
<feature type="domain" description="COPA/B second beta-propeller" evidence="13">
    <location>
        <begin position="350"/>
        <end position="597"/>
    </location>
</feature>
<dbReference type="GO" id="GO:0006891">
    <property type="term" value="P:intra-Golgi vesicle-mediated transport"/>
    <property type="evidence" value="ECO:0007669"/>
    <property type="project" value="TreeGrafter"/>
</dbReference>
<keyword evidence="4 11" id="KW-0853">WD repeat</keyword>
<gene>
    <name evidence="16" type="ORF">FA10DRAFT_265567</name>
</gene>
<keyword evidence="2 10" id="KW-0813">Transport</keyword>
<comment type="subunit">
    <text evidence="10">Oligomeric complex that consists of at least the alpha, beta, beta', gamma, delta, epsilon and zeta subunits.</text>
</comment>
<organism evidence="16 17">
    <name type="scientific">Acaromyces ingoldii</name>
    <dbReference type="NCBI Taxonomy" id="215250"/>
    <lineage>
        <taxon>Eukaryota</taxon>
        <taxon>Fungi</taxon>
        <taxon>Dikarya</taxon>
        <taxon>Basidiomycota</taxon>
        <taxon>Ustilaginomycotina</taxon>
        <taxon>Exobasidiomycetes</taxon>
        <taxon>Exobasidiales</taxon>
        <taxon>Cryptobasidiaceae</taxon>
        <taxon>Acaromyces</taxon>
    </lineage>
</organism>
<evidence type="ECO:0000256" key="5">
    <source>
        <dbReference type="ARBA" id="ARBA00022737"/>
    </source>
</evidence>
<dbReference type="EMBL" id="KZ819635">
    <property type="protein sequence ID" value="PWN91720.1"/>
    <property type="molecule type" value="Genomic_DNA"/>
</dbReference>
<dbReference type="InterPro" id="IPR056176">
    <property type="entry name" value="TPR_COPA_B"/>
</dbReference>
<dbReference type="SUPFAM" id="SSF50978">
    <property type="entry name" value="WD40 repeat-like"/>
    <property type="match status" value="1"/>
</dbReference>
<protein>
    <recommendedName>
        <fullName evidence="10">Coatomer subunit alpha</fullName>
    </recommendedName>
</protein>
<evidence type="ECO:0000256" key="9">
    <source>
        <dbReference type="ARBA" id="ARBA00023136"/>
    </source>
</evidence>
<dbReference type="SUPFAM" id="SSF82171">
    <property type="entry name" value="DPP6 N-terminal domain-like"/>
    <property type="match status" value="1"/>
</dbReference>
<dbReference type="STRING" id="215250.A0A316YQA0"/>
<dbReference type="InterPro" id="IPR006692">
    <property type="entry name" value="Beta-prop_COPA/B_2nd"/>
</dbReference>
<dbReference type="InterPro" id="IPR020472">
    <property type="entry name" value="WD40_PAC1"/>
</dbReference>
<dbReference type="GeneID" id="37043032"/>
<comment type="function">
    <text evidence="10">The coatomer is a cytosolic protein complex that binds to dilysine motifs and reversibly associates with Golgi non-clathrin-coated vesicles, which further mediate biosynthetic protein transport from the ER, via the Golgi up to the trans Golgi network.</text>
</comment>
<dbReference type="CDD" id="cd00200">
    <property type="entry name" value="WD40"/>
    <property type="match status" value="1"/>
</dbReference>
<dbReference type="GO" id="GO:0006890">
    <property type="term" value="P:retrograde vesicle-mediated transport, Golgi to endoplasmic reticulum"/>
    <property type="evidence" value="ECO:0007669"/>
    <property type="project" value="TreeGrafter"/>
</dbReference>
<evidence type="ECO:0000256" key="4">
    <source>
        <dbReference type="ARBA" id="ARBA00022574"/>
    </source>
</evidence>
<feature type="repeat" description="WD" evidence="11">
    <location>
        <begin position="212"/>
        <end position="253"/>
    </location>
</feature>
<dbReference type="PROSITE" id="PS50082">
    <property type="entry name" value="WD_REPEATS_2"/>
    <property type="match status" value="6"/>
</dbReference>
<keyword evidence="6 10" id="KW-0931">ER-Golgi transport</keyword>
<dbReference type="Gene3D" id="2.130.10.10">
    <property type="entry name" value="YVTN repeat-like/Quinoprotein amine dehydrogenase"/>
    <property type="match status" value="1"/>
</dbReference>
<dbReference type="InterPro" id="IPR019775">
    <property type="entry name" value="WD40_repeat_CS"/>
</dbReference>
<dbReference type="PROSITE" id="PS00678">
    <property type="entry name" value="WD_REPEATS_1"/>
    <property type="match status" value="1"/>
</dbReference>
<dbReference type="InterPro" id="IPR010714">
    <property type="entry name" value="Coatomer_asu_C"/>
</dbReference>
<dbReference type="GO" id="GO:0000139">
    <property type="term" value="C:Golgi membrane"/>
    <property type="evidence" value="ECO:0007669"/>
    <property type="project" value="UniProtKB-SubCell"/>
</dbReference>
<evidence type="ECO:0000256" key="10">
    <source>
        <dbReference type="PIRNR" id="PIRNR003354"/>
    </source>
</evidence>
<sequence>MDKMQMQMLTKFESKSNRVKGIAFHPRLPLLASSLHNGSIQLWNYQMGTIYDRLEEHEGPVRGVDFHPTQPLLVSGGDDYRIKVWNHKTRRCLFTLNGHLDYVRTVFFHHTHPWILSASDDQTIRVWNWQSRSCIAILTGHNHYIMCAQFHPREDLIVSASMDQTVRVWDISGLRKKNTSAQPMSIEEQIARANSGQADLFGNTDAMVKYVLEGHERGVNWAAFHPTLPLIVSAGDDRQVKLWRMSETKAWEVDTCRGHFNNVSSALFHPRHELIVSDGEDKTIRVWDMGKRTAVQTFRREHDRFWVLTAHPNLNLFAAGHDNGLIVFKLERERPAFSIHQNSLYYVRDKQVRHLDYQTGQDSALLSVKRLGSQFTQPRTLSFNPAERSVVVTSSTGEQGVYDLAPLPREGSKGDLGESGSVGKRGQGTAAIFVARNRLAVLQKASQTIEVRDLSNNVTKTITCPQPTNEIFYGGTGSLLLSTATGVLLYDIQQQKVLGEVPSPPVKYVVWSADGSLVALLSKHTITLSNKSLSTNNLVHETIRIKSAAWDDAGVLIYSTLNHIKYALPQGDSGIIKTLEAPVYLTRIKGKQVYILDRSGRPQTIPIDPTEYRFKLALVRGDYDEVLRIIKTSNLVGQAIIAYLQKKGYPEIALHFVQDKSTRFDLAIECGNLDVALETAEAIGVPEVWNRLGEAALKQGNHKIVERAYQKTKSLERLSFLYLITGNKEKLAKMAIIAEKRGDPMSRYQNALLLGDVTQRIAVLREAGLDALAYATAKGNGLLDEAAQIAEEAGMSAGLTELELGGKLGSTSSQNGLGRAPLMPPPVVSQTFEHNWPIVGAQESFFDKALMAQEEDGIIFKDNAVNGTGKAHDDTNDWLDGDDFEDAEDGDGLGVDPLVPTAVGATGVAADEAWDLSDGEIGFEDGDDNVVEPLPATHPDEGSLEPGVAEAEHWLRNSPIAADHAAAGSFGTAMQLLTRQAGVVDFEPLKAHFIQSFAASRAYLPGEASLPSIEVALRRNTDETERASALPARARTVQDIGAGELQEAYRAVNSNKLEEAEVIFRNVLLQLVLTAGANEAEGNEILDLIVLCREYLIGIAVILHQRRLIVEEPDNKARQLELAALFTHAEMQPPHKQLALRTAMNAAQKAGNNKMAGTFAKRLLDLQPSARVAQLAQQIMAAADRNPRDAVPVPDYDPHERTFVICAGSHVLIPAGGAGAVEDPLTGAKYLPEFKGTKCAITGITEVGKIASGLRTWV</sequence>
<dbReference type="RefSeq" id="XP_025378918.1">
    <property type="nucleotide sequence ID" value="XM_025521116.1"/>
</dbReference>
<dbReference type="PANTHER" id="PTHR19876">
    <property type="entry name" value="COATOMER"/>
    <property type="match status" value="1"/>
</dbReference>
<dbReference type="FunFam" id="1.25.40.470:FF:000002">
    <property type="entry name" value="Coatomer subunit alpha"/>
    <property type="match status" value="1"/>
</dbReference>
<dbReference type="GO" id="GO:0030126">
    <property type="term" value="C:COPI vesicle coat"/>
    <property type="evidence" value="ECO:0007669"/>
    <property type="project" value="UniProtKB-UniRule"/>
</dbReference>
<dbReference type="Pfam" id="PF04053">
    <property type="entry name" value="B-prop_COPA_B_2nd"/>
    <property type="match status" value="1"/>
</dbReference>
<dbReference type="PANTHER" id="PTHR19876:SF1">
    <property type="entry name" value="COATOMER SUBUNIT ALPHA"/>
    <property type="match status" value="1"/>
</dbReference>